<evidence type="ECO:0000313" key="9">
    <source>
        <dbReference type="EMBL" id="TYB77793.1"/>
    </source>
</evidence>
<evidence type="ECO:0000259" key="8">
    <source>
        <dbReference type="PROSITE" id="PS50893"/>
    </source>
</evidence>
<dbReference type="InterPro" id="IPR027417">
    <property type="entry name" value="P-loop_NTPase"/>
</dbReference>
<dbReference type="Pfam" id="PF00005">
    <property type="entry name" value="ABC_tran"/>
    <property type="match status" value="1"/>
</dbReference>
<keyword evidence="10" id="KW-1185">Reference proteome</keyword>
<organism evidence="9 10">
    <name type="scientific">Maritimibacter fusiformis</name>
    <dbReference type="NCBI Taxonomy" id="2603819"/>
    <lineage>
        <taxon>Bacteria</taxon>
        <taxon>Pseudomonadati</taxon>
        <taxon>Pseudomonadota</taxon>
        <taxon>Alphaproteobacteria</taxon>
        <taxon>Rhodobacterales</taxon>
        <taxon>Roseobacteraceae</taxon>
        <taxon>Maritimibacter</taxon>
    </lineage>
</organism>
<evidence type="ECO:0000256" key="7">
    <source>
        <dbReference type="ARBA" id="ARBA00023136"/>
    </source>
</evidence>
<feature type="domain" description="ABC transporter" evidence="8">
    <location>
        <begin position="2"/>
        <end position="230"/>
    </location>
</feature>
<protein>
    <submittedName>
        <fullName evidence="9">ATP-binding cassette domain-containing protein</fullName>
    </submittedName>
</protein>
<sequence>MLTLEKMLVALEDWTLSADFTVPTGAKVAVLGPSGAGKSTLLAAIAGFLPVASGRVMWNAAELTAAPPAARPVSMIFQDNNLFPHLTAAQNVGLGLRPDLRLDADQHKAVDKALARVGLAGFGPRKPGRLSGGQAARVALARALLRNQPLMLLDEPFGALGPALRTEMLDLVADLADETGATLMMVSHEPDDAKSIADLVILVAEGIAYPPVPTAEIFANPPKALSDYLG</sequence>
<evidence type="ECO:0000256" key="2">
    <source>
        <dbReference type="ARBA" id="ARBA00022475"/>
    </source>
</evidence>
<dbReference type="AlphaFoldDB" id="A0A5D0R8M6"/>
<dbReference type="RefSeq" id="WP_148379829.1">
    <property type="nucleotide sequence ID" value="NZ_VSIY01000015.1"/>
</dbReference>
<dbReference type="InterPro" id="IPR017871">
    <property type="entry name" value="ABC_transporter-like_CS"/>
</dbReference>
<keyword evidence="6" id="KW-1278">Translocase</keyword>
<keyword evidence="4" id="KW-0547">Nucleotide-binding</keyword>
<evidence type="ECO:0000256" key="6">
    <source>
        <dbReference type="ARBA" id="ARBA00022967"/>
    </source>
</evidence>
<evidence type="ECO:0000256" key="3">
    <source>
        <dbReference type="ARBA" id="ARBA00022519"/>
    </source>
</evidence>
<dbReference type="PANTHER" id="PTHR42781">
    <property type="entry name" value="SPERMIDINE/PUTRESCINE IMPORT ATP-BINDING PROTEIN POTA"/>
    <property type="match status" value="1"/>
</dbReference>
<proteinExistence type="predicted"/>
<dbReference type="SMART" id="SM00382">
    <property type="entry name" value="AAA"/>
    <property type="match status" value="1"/>
</dbReference>
<accession>A0A5D0R8M6</accession>
<keyword evidence="3" id="KW-0997">Cell inner membrane</keyword>
<keyword evidence="2" id="KW-1003">Cell membrane</keyword>
<dbReference type="InterPro" id="IPR003593">
    <property type="entry name" value="AAA+_ATPase"/>
</dbReference>
<dbReference type="SUPFAM" id="SSF52540">
    <property type="entry name" value="P-loop containing nucleoside triphosphate hydrolases"/>
    <property type="match status" value="1"/>
</dbReference>
<keyword evidence="1" id="KW-0813">Transport</keyword>
<dbReference type="InterPro" id="IPR050093">
    <property type="entry name" value="ABC_SmlMolc_Importer"/>
</dbReference>
<dbReference type="EMBL" id="VSIY01000015">
    <property type="protein sequence ID" value="TYB77793.1"/>
    <property type="molecule type" value="Genomic_DNA"/>
</dbReference>
<dbReference type="GO" id="GO:0016887">
    <property type="term" value="F:ATP hydrolysis activity"/>
    <property type="evidence" value="ECO:0007669"/>
    <property type="project" value="InterPro"/>
</dbReference>
<evidence type="ECO:0000256" key="1">
    <source>
        <dbReference type="ARBA" id="ARBA00022448"/>
    </source>
</evidence>
<comment type="caution">
    <text evidence="9">The sequence shown here is derived from an EMBL/GenBank/DDBJ whole genome shotgun (WGS) entry which is preliminary data.</text>
</comment>
<dbReference type="Gene3D" id="3.40.50.300">
    <property type="entry name" value="P-loop containing nucleotide triphosphate hydrolases"/>
    <property type="match status" value="1"/>
</dbReference>
<gene>
    <name evidence="9" type="ORF">FVF75_16215</name>
</gene>
<evidence type="ECO:0000256" key="4">
    <source>
        <dbReference type="ARBA" id="ARBA00022741"/>
    </source>
</evidence>
<evidence type="ECO:0000256" key="5">
    <source>
        <dbReference type="ARBA" id="ARBA00022840"/>
    </source>
</evidence>
<keyword evidence="5 9" id="KW-0067">ATP-binding</keyword>
<evidence type="ECO:0000313" key="10">
    <source>
        <dbReference type="Proteomes" id="UP000322080"/>
    </source>
</evidence>
<dbReference type="InterPro" id="IPR003439">
    <property type="entry name" value="ABC_transporter-like_ATP-bd"/>
</dbReference>
<name>A0A5D0R8M6_9RHOB</name>
<dbReference type="GO" id="GO:0005524">
    <property type="term" value="F:ATP binding"/>
    <property type="evidence" value="ECO:0007669"/>
    <property type="project" value="UniProtKB-KW"/>
</dbReference>
<dbReference type="Proteomes" id="UP000322080">
    <property type="component" value="Unassembled WGS sequence"/>
</dbReference>
<dbReference type="PANTHER" id="PTHR42781:SF1">
    <property type="entry name" value="THIAMINE IMPORT ATP-BINDING PROTEIN THIQ"/>
    <property type="match status" value="1"/>
</dbReference>
<reference evidence="9 10" key="1">
    <citation type="submission" date="2019-08" db="EMBL/GenBank/DDBJ databases">
        <title>Identification of a novel species of the genus Boseongicola.</title>
        <authorList>
            <person name="Zhang X.-Q."/>
        </authorList>
    </citation>
    <scope>NUCLEOTIDE SEQUENCE [LARGE SCALE GENOMIC DNA]</scope>
    <source>
        <strain evidence="9 10">HY14</strain>
    </source>
</reference>
<keyword evidence="7" id="KW-0472">Membrane</keyword>
<dbReference type="PROSITE" id="PS00211">
    <property type="entry name" value="ABC_TRANSPORTER_1"/>
    <property type="match status" value="1"/>
</dbReference>
<dbReference type="PROSITE" id="PS50893">
    <property type="entry name" value="ABC_TRANSPORTER_2"/>
    <property type="match status" value="1"/>
</dbReference>